<proteinExistence type="predicted"/>
<accession>A0A0D2G1G7</accession>
<keyword evidence="2" id="KW-1133">Transmembrane helix</keyword>
<feature type="region of interest" description="Disordered" evidence="1">
    <location>
        <begin position="157"/>
        <end position="189"/>
    </location>
</feature>
<sequence>MPVIPLYRGRRVFRGKSIPLAPREDEESDYWTFLIVLIGIAGFAMLLALVGLIWVKCCRKRGDQKLVEKIAAEVAGTQRTQVVSASASARSSRTLIANPVVERRRANMLALNAFVGREERIYADRKRSRRSRGRKSSSIMLPVTLASLRKWAKRSTLSGDQDELRPPSNHASPTLSSNSELWPIPTSIPTHPSPLHCKSKCTFNTSTDYEEPSRLLEDIRPSTKQTLTA</sequence>
<feature type="compositionally biased region" description="Polar residues" evidence="1">
    <location>
        <begin position="169"/>
        <end position="180"/>
    </location>
</feature>
<organism evidence="3 4">
    <name type="scientific">Cladophialophora bantiana (strain ATCC 10958 / CBS 173.52 / CDC B-1940 / NIH 8579)</name>
    <name type="common">Xylohypha bantiana</name>
    <dbReference type="NCBI Taxonomy" id="1442370"/>
    <lineage>
        <taxon>Eukaryota</taxon>
        <taxon>Fungi</taxon>
        <taxon>Dikarya</taxon>
        <taxon>Ascomycota</taxon>
        <taxon>Pezizomycotina</taxon>
        <taxon>Eurotiomycetes</taxon>
        <taxon>Chaetothyriomycetidae</taxon>
        <taxon>Chaetothyriales</taxon>
        <taxon>Herpotrichiellaceae</taxon>
        <taxon>Cladophialophora</taxon>
    </lineage>
</organism>
<protein>
    <submittedName>
        <fullName evidence="3">Uncharacterized protein</fullName>
    </submittedName>
</protein>
<evidence type="ECO:0000313" key="3">
    <source>
        <dbReference type="EMBL" id="KIW92562.1"/>
    </source>
</evidence>
<dbReference type="Proteomes" id="UP000053789">
    <property type="component" value="Unassembled WGS sequence"/>
</dbReference>
<keyword evidence="2" id="KW-0812">Transmembrane</keyword>
<dbReference type="RefSeq" id="XP_016619231.1">
    <property type="nucleotide sequence ID" value="XM_016764149.1"/>
</dbReference>
<dbReference type="OrthoDB" id="4151543at2759"/>
<dbReference type="VEuPathDB" id="FungiDB:Z519_06409"/>
<dbReference type="EMBL" id="KN846988">
    <property type="protein sequence ID" value="KIW92562.1"/>
    <property type="molecule type" value="Genomic_DNA"/>
</dbReference>
<evidence type="ECO:0000256" key="1">
    <source>
        <dbReference type="SAM" id="MobiDB-lite"/>
    </source>
</evidence>
<dbReference type="HOGENOM" id="CLU_1245222_0_0_1"/>
<reference evidence="3" key="1">
    <citation type="submission" date="2015-01" db="EMBL/GenBank/DDBJ databases">
        <title>The Genome Sequence of Cladophialophora bantiana CBS 173.52.</title>
        <authorList>
            <consortium name="The Broad Institute Genomics Platform"/>
            <person name="Cuomo C."/>
            <person name="de Hoog S."/>
            <person name="Gorbushina A."/>
            <person name="Stielow B."/>
            <person name="Teixiera M."/>
            <person name="Abouelleil A."/>
            <person name="Chapman S.B."/>
            <person name="Priest M."/>
            <person name="Young S.K."/>
            <person name="Wortman J."/>
            <person name="Nusbaum C."/>
            <person name="Birren B."/>
        </authorList>
    </citation>
    <scope>NUCLEOTIDE SEQUENCE [LARGE SCALE GENOMIC DNA]</scope>
    <source>
        <strain evidence="3">CBS 173.52</strain>
    </source>
</reference>
<feature type="compositionally biased region" description="Basic and acidic residues" evidence="1">
    <location>
        <begin position="211"/>
        <end position="221"/>
    </location>
</feature>
<dbReference type="AlphaFoldDB" id="A0A0D2G1G7"/>
<dbReference type="GeneID" id="27699337"/>
<name>A0A0D2G1G7_CLAB1</name>
<gene>
    <name evidence="3" type="ORF">Z519_06409</name>
</gene>
<keyword evidence="2" id="KW-0472">Membrane</keyword>
<feature type="region of interest" description="Disordered" evidence="1">
    <location>
        <begin position="210"/>
        <end position="229"/>
    </location>
</feature>
<feature type="transmembrane region" description="Helical" evidence="2">
    <location>
        <begin position="30"/>
        <end position="55"/>
    </location>
</feature>
<evidence type="ECO:0000256" key="2">
    <source>
        <dbReference type="SAM" id="Phobius"/>
    </source>
</evidence>
<evidence type="ECO:0000313" key="4">
    <source>
        <dbReference type="Proteomes" id="UP000053789"/>
    </source>
</evidence>
<keyword evidence="4" id="KW-1185">Reference proteome</keyword>